<organism evidence="1 2">
    <name type="scientific">Adineta steineri</name>
    <dbReference type="NCBI Taxonomy" id="433720"/>
    <lineage>
        <taxon>Eukaryota</taxon>
        <taxon>Metazoa</taxon>
        <taxon>Spiralia</taxon>
        <taxon>Gnathifera</taxon>
        <taxon>Rotifera</taxon>
        <taxon>Eurotatoria</taxon>
        <taxon>Bdelloidea</taxon>
        <taxon>Adinetida</taxon>
        <taxon>Adinetidae</taxon>
        <taxon>Adineta</taxon>
    </lineage>
</organism>
<comment type="caution">
    <text evidence="1">The sequence shown here is derived from an EMBL/GenBank/DDBJ whole genome shotgun (WGS) entry which is preliminary data.</text>
</comment>
<accession>A0A814GL67</accession>
<proteinExistence type="predicted"/>
<dbReference type="EMBL" id="CAJNON010000122">
    <property type="protein sequence ID" value="CAF0997959.1"/>
    <property type="molecule type" value="Genomic_DNA"/>
</dbReference>
<sequence length="124" mass="14361">MVSAIETVEPKIIDRLIDHYKLDQKNAKSVYDEAVQLDHRIATLTDLTQLNSIDNKATKNFDSINMEDVFTSINRNIRLLDEMINENRRNGEIAIINKIKNDFKSFTNEHQVILPEDSDIDDDN</sequence>
<evidence type="ECO:0000313" key="1">
    <source>
        <dbReference type="EMBL" id="CAF0997959.1"/>
    </source>
</evidence>
<dbReference type="Proteomes" id="UP000663891">
    <property type="component" value="Unassembled WGS sequence"/>
</dbReference>
<gene>
    <name evidence="1" type="ORF">VCS650_LOCUS14567</name>
</gene>
<protein>
    <submittedName>
        <fullName evidence="1">Uncharacterized protein</fullName>
    </submittedName>
</protein>
<name>A0A814GL67_9BILA</name>
<dbReference type="AlphaFoldDB" id="A0A814GL67"/>
<evidence type="ECO:0000313" key="2">
    <source>
        <dbReference type="Proteomes" id="UP000663891"/>
    </source>
</evidence>
<dbReference type="OrthoDB" id="10011502at2759"/>
<reference evidence="1" key="1">
    <citation type="submission" date="2021-02" db="EMBL/GenBank/DDBJ databases">
        <authorList>
            <person name="Nowell W R."/>
        </authorList>
    </citation>
    <scope>NUCLEOTIDE SEQUENCE</scope>
</reference>